<dbReference type="InterPro" id="IPR051531">
    <property type="entry name" value="N-acetyltransferase"/>
</dbReference>
<proteinExistence type="predicted"/>
<evidence type="ECO:0000313" key="2">
    <source>
        <dbReference type="EMBL" id="KAL1310767.1"/>
    </source>
</evidence>
<evidence type="ECO:0000313" key="3">
    <source>
        <dbReference type="Proteomes" id="UP001562354"/>
    </source>
</evidence>
<dbReference type="Gene3D" id="3.40.630.30">
    <property type="match status" value="1"/>
</dbReference>
<accession>A0ABR3PMJ2</accession>
<gene>
    <name evidence="2" type="ORF">AAFC00_001017</name>
</gene>
<reference evidence="2 3" key="1">
    <citation type="submission" date="2024-07" db="EMBL/GenBank/DDBJ databases">
        <title>Draft sequence of the Neodothiora populina.</title>
        <authorList>
            <person name="Drown D.D."/>
            <person name="Schuette U.S."/>
            <person name="Buechlein A.B."/>
            <person name="Rusch D.R."/>
            <person name="Winton L.W."/>
            <person name="Adams G.A."/>
        </authorList>
    </citation>
    <scope>NUCLEOTIDE SEQUENCE [LARGE SCALE GENOMIC DNA]</scope>
    <source>
        <strain evidence="2 3">CPC 39397</strain>
    </source>
</reference>
<comment type="caution">
    <text evidence="2">The sequence shown here is derived from an EMBL/GenBank/DDBJ whole genome shotgun (WGS) entry which is preliminary data.</text>
</comment>
<dbReference type="GeneID" id="95974720"/>
<dbReference type="InterPro" id="IPR016181">
    <property type="entry name" value="Acyl_CoA_acyltransferase"/>
</dbReference>
<sequence length="237" mass="25937">MAKPTPTSIRTPRLLLRQMNPEQDATDIFGLMQKPEVMKYTTRPVATELDEAVTHLQQRSGPGVFSFAVTLLSDTAADNASNGANEEQLKNKDQRNGKVIGLMGCAHELGTLGYKFNSDYGKQGYATEALLAFLPKLFEIMPSSLSMSESAEDIVNGQPPMDYIQAHVDVENQPSMKLLERAGFSRGEVTKGAYTSGTLGLRDAVTYRLPRPGMRLEDVVDSLKKTEEAGPPVPDLM</sequence>
<name>A0ABR3PMJ2_9PEZI</name>
<dbReference type="Proteomes" id="UP001562354">
    <property type="component" value="Unassembled WGS sequence"/>
</dbReference>
<keyword evidence="3" id="KW-1185">Reference proteome</keyword>
<dbReference type="Pfam" id="PF13302">
    <property type="entry name" value="Acetyltransf_3"/>
    <property type="match status" value="1"/>
</dbReference>
<dbReference type="InterPro" id="IPR000182">
    <property type="entry name" value="GNAT_dom"/>
</dbReference>
<dbReference type="SUPFAM" id="SSF55729">
    <property type="entry name" value="Acyl-CoA N-acyltransferases (Nat)"/>
    <property type="match status" value="1"/>
</dbReference>
<evidence type="ECO:0000259" key="1">
    <source>
        <dbReference type="Pfam" id="PF13302"/>
    </source>
</evidence>
<dbReference type="PANTHER" id="PTHR43792">
    <property type="entry name" value="GNAT FAMILY, PUTATIVE (AFU_ORTHOLOGUE AFUA_3G00765)-RELATED-RELATED"/>
    <property type="match status" value="1"/>
</dbReference>
<protein>
    <recommendedName>
        <fullName evidence="1">N-acetyltransferase domain-containing protein</fullName>
    </recommendedName>
</protein>
<dbReference type="PANTHER" id="PTHR43792:SF1">
    <property type="entry name" value="N-ACETYLTRANSFERASE DOMAIN-CONTAINING PROTEIN"/>
    <property type="match status" value="1"/>
</dbReference>
<feature type="domain" description="N-acetyltransferase" evidence="1">
    <location>
        <begin position="13"/>
        <end position="184"/>
    </location>
</feature>
<organism evidence="2 3">
    <name type="scientific">Neodothiora populina</name>
    <dbReference type="NCBI Taxonomy" id="2781224"/>
    <lineage>
        <taxon>Eukaryota</taxon>
        <taxon>Fungi</taxon>
        <taxon>Dikarya</taxon>
        <taxon>Ascomycota</taxon>
        <taxon>Pezizomycotina</taxon>
        <taxon>Dothideomycetes</taxon>
        <taxon>Dothideomycetidae</taxon>
        <taxon>Dothideales</taxon>
        <taxon>Dothioraceae</taxon>
        <taxon>Neodothiora</taxon>
    </lineage>
</organism>
<dbReference type="RefSeq" id="XP_069203616.1">
    <property type="nucleotide sequence ID" value="XM_069340147.1"/>
</dbReference>
<dbReference type="EMBL" id="JBFMKM010000003">
    <property type="protein sequence ID" value="KAL1310767.1"/>
    <property type="molecule type" value="Genomic_DNA"/>
</dbReference>